<protein>
    <submittedName>
        <fullName evidence="1">Uncharacterized protein</fullName>
    </submittedName>
</protein>
<gene>
    <name evidence="1" type="ORF">AGLY_010959</name>
</gene>
<organism evidence="1 2">
    <name type="scientific">Aphis glycines</name>
    <name type="common">Soybean aphid</name>
    <dbReference type="NCBI Taxonomy" id="307491"/>
    <lineage>
        <taxon>Eukaryota</taxon>
        <taxon>Metazoa</taxon>
        <taxon>Ecdysozoa</taxon>
        <taxon>Arthropoda</taxon>
        <taxon>Hexapoda</taxon>
        <taxon>Insecta</taxon>
        <taxon>Pterygota</taxon>
        <taxon>Neoptera</taxon>
        <taxon>Paraneoptera</taxon>
        <taxon>Hemiptera</taxon>
        <taxon>Sternorrhyncha</taxon>
        <taxon>Aphidomorpha</taxon>
        <taxon>Aphidoidea</taxon>
        <taxon>Aphididae</taxon>
        <taxon>Aphidini</taxon>
        <taxon>Aphis</taxon>
        <taxon>Aphis</taxon>
    </lineage>
</organism>
<name>A0A6G0TEA9_APHGL</name>
<evidence type="ECO:0000313" key="2">
    <source>
        <dbReference type="Proteomes" id="UP000475862"/>
    </source>
</evidence>
<dbReference type="Proteomes" id="UP000475862">
    <property type="component" value="Unassembled WGS sequence"/>
</dbReference>
<accession>A0A6G0TEA9</accession>
<sequence>MSGVMVVSKGIPSAPTLKYRNRISGTTYGPGGRAFWLIIGKSSTKSVELLPDRFKSSCKKNQRTAVNYSSIMLIETFGENLKIKIYKNYLTYGKDKLNLAVGEIFVKSRSAIAVCHLSEKRRKRNIYLSVIIVYYCLYNDILRVNTKENHYDTDDDQSDILLTSIHDMHFYEIGLSPPDTAEQAIVILPRACRRDSDSNSYYCPRSGTKFRQGSTDRLSNQYKENMK</sequence>
<reference evidence="1 2" key="1">
    <citation type="submission" date="2019-08" db="EMBL/GenBank/DDBJ databases">
        <title>The genome of the soybean aphid Biotype 1, its phylome, world population structure and adaptation to the North American continent.</title>
        <authorList>
            <person name="Giordano R."/>
            <person name="Donthu R.K."/>
            <person name="Hernandez A.G."/>
            <person name="Wright C.L."/>
            <person name="Zimin A.V."/>
        </authorList>
    </citation>
    <scope>NUCLEOTIDE SEQUENCE [LARGE SCALE GENOMIC DNA]</scope>
    <source>
        <tissue evidence="1">Whole aphids</tissue>
    </source>
</reference>
<dbReference type="EMBL" id="VYZN01000042">
    <property type="protein sequence ID" value="KAE9530497.1"/>
    <property type="molecule type" value="Genomic_DNA"/>
</dbReference>
<keyword evidence="2" id="KW-1185">Reference proteome</keyword>
<comment type="caution">
    <text evidence="1">The sequence shown here is derived from an EMBL/GenBank/DDBJ whole genome shotgun (WGS) entry which is preliminary data.</text>
</comment>
<evidence type="ECO:0000313" key="1">
    <source>
        <dbReference type="EMBL" id="KAE9530497.1"/>
    </source>
</evidence>
<proteinExistence type="predicted"/>
<dbReference type="AlphaFoldDB" id="A0A6G0TEA9"/>